<evidence type="ECO:0000256" key="4">
    <source>
        <dbReference type="ARBA" id="ARBA00022833"/>
    </source>
</evidence>
<evidence type="ECO:0000256" key="8">
    <source>
        <dbReference type="ARBA" id="ARBA00023242"/>
    </source>
</evidence>
<dbReference type="GeneID" id="30964692"/>
<dbReference type="InterPro" id="IPR050797">
    <property type="entry name" value="Carb_Metab_Trans_Reg"/>
</dbReference>
<evidence type="ECO:0000313" key="11">
    <source>
        <dbReference type="EMBL" id="ODV60958.1"/>
    </source>
</evidence>
<dbReference type="AlphaFoldDB" id="A0A1D2VH20"/>
<keyword evidence="3" id="KW-0479">Metal-binding</keyword>
<dbReference type="InterPro" id="IPR001138">
    <property type="entry name" value="Zn2Cys6_DnaBD"/>
</dbReference>
<organism evidence="11 12">
    <name type="scientific">Ascoidea rubescens DSM 1968</name>
    <dbReference type="NCBI Taxonomy" id="1344418"/>
    <lineage>
        <taxon>Eukaryota</taxon>
        <taxon>Fungi</taxon>
        <taxon>Dikarya</taxon>
        <taxon>Ascomycota</taxon>
        <taxon>Saccharomycotina</taxon>
        <taxon>Saccharomycetes</taxon>
        <taxon>Ascoideaceae</taxon>
        <taxon>Ascoidea</taxon>
    </lineage>
</organism>
<comment type="subcellular location">
    <subcellularLocation>
        <location evidence="1">Nucleus</location>
    </subcellularLocation>
</comment>
<name>A0A1D2VH20_9ASCO</name>
<dbReference type="EMBL" id="KV454480">
    <property type="protein sequence ID" value="ODV60958.1"/>
    <property type="molecule type" value="Genomic_DNA"/>
</dbReference>
<keyword evidence="4" id="KW-0862">Zinc</keyword>
<protein>
    <recommendedName>
        <fullName evidence="10">Zn(2)-C6 fungal-type domain-containing protein</fullName>
    </recommendedName>
</protein>
<dbReference type="Pfam" id="PF00172">
    <property type="entry name" value="Zn_clus"/>
    <property type="match status" value="1"/>
</dbReference>
<comment type="similarity">
    <text evidence="2">Belongs to the MAL13 family.</text>
</comment>
<reference evidence="12" key="1">
    <citation type="submission" date="2016-05" db="EMBL/GenBank/DDBJ databases">
        <title>Comparative genomics of biotechnologically important yeasts.</title>
        <authorList>
            <consortium name="DOE Joint Genome Institute"/>
            <person name="Riley R."/>
            <person name="Haridas S."/>
            <person name="Wolfe K.H."/>
            <person name="Lopes M.R."/>
            <person name="Hittinger C.T."/>
            <person name="Goker M."/>
            <person name="Salamov A."/>
            <person name="Wisecaver J."/>
            <person name="Long T.M."/>
            <person name="Aerts A.L."/>
            <person name="Barry K."/>
            <person name="Choi C."/>
            <person name="Clum A."/>
            <person name="Coughlan A.Y."/>
            <person name="Deshpande S."/>
            <person name="Douglass A.P."/>
            <person name="Hanson S.J."/>
            <person name="Klenk H.-P."/>
            <person name="Labutti K."/>
            <person name="Lapidus A."/>
            <person name="Lindquist E."/>
            <person name="Lipzen A."/>
            <person name="Meier-Kolthoff J.P."/>
            <person name="Ohm R.A."/>
            <person name="Otillar R.P."/>
            <person name="Pangilinan J."/>
            <person name="Peng Y."/>
            <person name="Rokas A."/>
            <person name="Rosa C.A."/>
            <person name="Scheuner C."/>
            <person name="Sibirny A.A."/>
            <person name="Slot J.C."/>
            <person name="Stielow J.B."/>
            <person name="Sun H."/>
            <person name="Kurtzman C.P."/>
            <person name="Blackwell M."/>
            <person name="Grigoriev I.V."/>
            <person name="Jeffries T.W."/>
        </authorList>
    </citation>
    <scope>NUCLEOTIDE SEQUENCE [LARGE SCALE GENOMIC DNA]</scope>
    <source>
        <strain evidence="12">DSM 1968</strain>
    </source>
</reference>
<dbReference type="GO" id="GO:0000981">
    <property type="term" value="F:DNA-binding transcription factor activity, RNA polymerase II-specific"/>
    <property type="evidence" value="ECO:0007669"/>
    <property type="project" value="InterPro"/>
</dbReference>
<dbReference type="Proteomes" id="UP000095038">
    <property type="component" value="Unassembled WGS sequence"/>
</dbReference>
<evidence type="ECO:0000256" key="3">
    <source>
        <dbReference type="ARBA" id="ARBA00022723"/>
    </source>
</evidence>
<sequence length="498" mass="56962">MDLIPSSSSLSQPNTAGTHLNNTSLVKTKKVRKKCLQRPCDACAIRKVKCDSNGNDKTPCSNCIKHKISCTNKRIRKKLGPKNLHKKTLIQINNSINNNLNTTINNNNNNTTFNNNNNNNLSYSNDKIKKISIKYILPCLKIYQSYIYGVWPILSVNSYLISKINNDNDILNHTTSPHYSMVCAVSAAIVVQSSFLNSMNINLNLNNLSALDFANEAIRVRSFYDFISPSIESLLTSYFLYKFFYYSNVSNNLSKAIYYLRESITFSQLLGLHLPTTYKNKPPIEQNNFKKIYYLLYNTERYISLEHTFPIVLDPIIDLPILEYDDHPHLLNGFLKLLGVFKTPDKSFFETWIKIDLNSNTLKNSLNHVNINFNIKNIRPCIIQIQNHLSHLSPCYSATDIQKIDIVVTKFWIKSLTWTMASKFPNLLINPLEVSLENPLNLESSLRLDFPFFNLRTFINIISDSHLSSFAAHGPIVILKLLQISESCFLSSNILSSY</sequence>
<dbReference type="GO" id="GO:0005634">
    <property type="term" value="C:nucleus"/>
    <property type="evidence" value="ECO:0007669"/>
    <property type="project" value="UniProtKB-SubCell"/>
</dbReference>
<evidence type="ECO:0000256" key="9">
    <source>
        <dbReference type="SAM" id="MobiDB-lite"/>
    </source>
</evidence>
<proteinExistence type="inferred from homology"/>
<dbReference type="RefSeq" id="XP_020047265.1">
    <property type="nucleotide sequence ID" value="XM_020191056.1"/>
</dbReference>
<dbReference type="PANTHER" id="PTHR31668:SF18">
    <property type="entry name" value="MALTOSE FERMENTATION REGULATORY PROTEIN MAL13-RELATED"/>
    <property type="match status" value="1"/>
</dbReference>
<accession>A0A1D2VH20</accession>
<dbReference type="CDD" id="cd00067">
    <property type="entry name" value="GAL4"/>
    <property type="match status" value="1"/>
</dbReference>
<evidence type="ECO:0000256" key="7">
    <source>
        <dbReference type="ARBA" id="ARBA00023163"/>
    </source>
</evidence>
<keyword evidence="6" id="KW-0238">DNA-binding</keyword>
<evidence type="ECO:0000313" key="12">
    <source>
        <dbReference type="Proteomes" id="UP000095038"/>
    </source>
</evidence>
<dbReference type="SUPFAM" id="SSF57701">
    <property type="entry name" value="Zn2/Cys6 DNA-binding domain"/>
    <property type="match status" value="1"/>
</dbReference>
<dbReference type="GO" id="GO:0003677">
    <property type="term" value="F:DNA binding"/>
    <property type="evidence" value="ECO:0007669"/>
    <property type="project" value="UniProtKB-KW"/>
</dbReference>
<evidence type="ECO:0000256" key="1">
    <source>
        <dbReference type="ARBA" id="ARBA00004123"/>
    </source>
</evidence>
<evidence type="ECO:0000256" key="6">
    <source>
        <dbReference type="ARBA" id="ARBA00023125"/>
    </source>
</evidence>
<dbReference type="PANTHER" id="PTHR31668">
    <property type="entry name" value="GLUCOSE TRANSPORT TRANSCRIPTION REGULATOR RGT1-RELATED-RELATED"/>
    <property type="match status" value="1"/>
</dbReference>
<dbReference type="CDD" id="cd12148">
    <property type="entry name" value="fungal_TF_MHR"/>
    <property type="match status" value="1"/>
</dbReference>
<feature type="region of interest" description="Disordered" evidence="9">
    <location>
        <begin position="1"/>
        <end position="23"/>
    </location>
</feature>
<evidence type="ECO:0000259" key="10">
    <source>
        <dbReference type="PROSITE" id="PS50048"/>
    </source>
</evidence>
<dbReference type="InParanoid" id="A0A1D2VH20"/>
<dbReference type="SMART" id="SM00066">
    <property type="entry name" value="GAL4"/>
    <property type="match status" value="1"/>
</dbReference>
<gene>
    <name evidence="11" type="ORF">ASCRUDRAFT_46136</name>
</gene>
<dbReference type="Gene3D" id="4.10.240.10">
    <property type="entry name" value="Zn(2)-C6 fungal-type DNA-binding domain"/>
    <property type="match status" value="1"/>
</dbReference>
<dbReference type="GO" id="GO:0008270">
    <property type="term" value="F:zinc ion binding"/>
    <property type="evidence" value="ECO:0007669"/>
    <property type="project" value="InterPro"/>
</dbReference>
<dbReference type="PROSITE" id="PS50048">
    <property type="entry name" value="ZN2_CY6_FUNGAL_2"/>
    <property type="match status" value="1"/>
</dbReference>
<dbReference type="FunCoup" id="A0A1D2VH20">
    <property type="interactions" value="608"/>
</dbReference>
<evidence type="ECO:0000256" key="2">
    <source>
        <dbReference type="ARBA" id="ARBA00009382"/>
    </source>
</evidence>
<dbReference type="STRING" id="1344418.A0A1D2VH20"/>
<dbReference type="PROSITE" id="PS00463">
    <property type="entry name" value="ZN2_CY6_FUNGAL_1"/>
    <property type="match status" value="1"/>
</dbReference>
<keyword evidence="7" id="KW-0804">Transcription</keyword>
<keyword evidence="8" id="KW-0539">Nucleus</keyword>
<evidence type="ECO:0000256" key="5">
    <source>
        <dbReference type="ARBA" id="ARBA00023015"/>
    </source>
</evidence>
<keyword evidence="12" id="KW-1185">Reference proteome</keyword>
<feature type="domain" description="Zn(2)-C6 fungal-type" evidence="10">
    <location>
        <begin position="39"/>
        <end position="72"/>
    </location>
</feature>
<keyword evidence="5" id="KW-0805">Transcription regulation</keyword>
<dbReference type="OrthoDB" id="2740448at2759"/>
<dbReference type="InterPro" id="IPR036864">
    <property type="entry name" value="Zn2-C6_fun-type_DNA-bd_sf"/>
</dbReference>
<feature type="non-terminal residue" evidence="11">
    <location>
        <position position="498"/>
    </location>
</feature>